<dbReference type="InterPro" id="IPR015424">
    <property type="entry name" value="PyrdxlP-dep_Trfase"/>
</dbReference>
<dbReference type="Proteomes" id="UP000007819">
    <property type="component" value="Chromosome A2"/>
</dbReference>
<dbReference type="GO" id="GO:0006532">
    <property type="term" value="P:aspartate biosynthetic process"/>
    <property type="evidence" value="ECO:0007669"/>
    <property type="project" value="TreeGrafter"/>
</dbReference>
<dbReference type="InterPro" id="IPR015422">
    <property type="entry name" value="PyrdxlP-dep_Trfase_small"/>
</dbReference>
<evidence type="ECO:0000256" key="2">
    <source>
        <dbReference type="ARBA" id="ARBA00011738"/>
    </source>
</evidence>
<reference evidence="8" key="2">
    <citation type="submission" date="2022-06" db="UniProtKB">
        <authorList>
            <consortium name="EnsemblMetazoa"/>
        </authorList>
    </citation>
    <scope>IDENTIFICATION</scope>
</reference>
<comment type="cofactor">
    <cofactor evidence="1">
        <name>pyridoxal 5'-phosphate</name>
        <dbReference type="ChEBI" id="CHEBI:597326"/>
    </cofactor>
</comment>
<organism evidence="8 9">
    <name type="scientific">Acyrthosiphon pisum</name>
    <name type="common">Pea aphid</name>
    <dbReference type="NCBI Taxonomy" id="7029"/>
    <lineage>
        <taxon>Eukaryota</taxon>
        <taxon>Metazoa</taxon>
        <taxon>Ecdysozoa</taxon>
        <taxon>Arthropoda</taxon>
        <taxon>Hexapoda</taxon>
        <taxon>Insecta</taxon>
        <taxon>Pterygota</taxon>
        <taxon>Neoptera</taxon>
        <taxon>Paraneoptera</taxon>
        <taxon>Hemiptera</taxon>
        <taxon>Sternorrhyncha</taxon>
        <taxon>Aphidomorpha</taxon>
        <taxon>Aphidoidea</taxon>
        <taxon>Aphididae</taxon>
        <taxon>Macrosiphini</taxon>
        <taxon>Acyrthosiphon</taxon>
    </lineage>
</organism>
<evidence type="ECO:0000313" key="9">
    <source>
        <dbReference type="Proteomes" id="UP000007819"/>
    </source>
</evidence>
<dbReference type="Gene3D" id="3.90.1150.10">
    <property type="entry name" value="Aspartate Aminotransferase, domain 1"/>
    <property type="match status" value="1"/>
</dbReference>
<comment type="subunit">
    <text evidence="2">Homodimer.</text>
</comment>
<evidence type="ECO:0000313" key="8">
    <source>
        <dbReference type="EnsemblMetazoa" id="XP_029345909.1"/>
    </source>
</evidence>
<dbReference type="EC" id="2.6.1.1" evidence="3"/>
<name>A0A8R2JT02_ACYPI</name>
<accession>A0A8R2JT02</accession>
<protein>
    <recommendedName>
        <fullName evidence="3">aspartate transaminase</fullName>
        <ecNumber evidence="3">2.6.1.1</ecNumber>
    </recommendedName>
</protein>
<dbReference type="SUPFAM" id="SSF53383">
    <property type="entry name" value="PLP-dependent transferases"/>
    <property type="match status" value="1"/>
</dbReference>
<keyword evidence="5" id="KW-0808">Transferase</keyword>
<evidence type="ECO:0000256" key="4">
    <source>
        <dbReference type="ARBA" id="ARBA00022576"/>
    </source>
</evidence>
<evidence type="ECO:0000256" key="6">
    <source>
        <dbReference type="ARBA" id="ARBA00022898"/>
    </source>
</evidence>
<reference evidence="9" key="1">
    <citation type="submission" date="2010-06" db="EMBL/GenBank/DDBJ databases">
        <authorList>
            <person name="Jiang H."/>
            <person name="Abraham K."/>
            <person name="Ali S."/>
            <person name="Alsbrooks S.L."/>
            <person name="Anim B.N."/>
            <person name="Anosike U.S."/>
            <person name="Attaway T."/>
            <person name="Bandaranaike D.P."/>
            <person name="Battles P.K."/>
            <person name="Bell S.N."/>
            <person name="Bell A.V."/>
            <person name="Beltran B."/>
            <person name="Bickham C."/>
            <person name="Bustamante Y."/>
            <person name="Caleb T."/>
            <person name="Canada A."/>
            <person name="Cardenas V."/>
            <person name="Carter K."/>
            <person name="Chacko J."/>
            <person name="Chandrabose M.N."/>
            <person name="Chavez D."/>
            <person name="Chavez A."/>
            <person name="Chen L."/>
            <person name="Chu H.-S."/>
            <person name="Claassen K.J."/>
            <person name="Cockrell R."/>
            <person name="Collins M."/>
            <person name="Cooper J.A."/>
            <person name="Cree A."/>
            <person name="Curry S.M."/>
            <person name="Da Y."/>
            <person name="Dao M.D."/>
            <person name="Das B."/>
            <person name="Davila M.-L."/>
            <person name="Davy-Carroll L."/>
            <person name="Denson S."/>
            <person name="Dinh H."/>
            <person name="Ebong V.E."/>
            <person name="Edwards J.R."/>
            <person name="Egan A."/>
            <person name="El-Daye J."/>
            <person name="Escobedo L."/>
            <person name="Fernandez S."/>
            <person name="Fernando P.R."/>
            <person name="Flagg N."/>
            <person name="Forbes L.D."/>
            <person name="Fowler R.G."/>
            <person name="Fu Q."/>
            <person name="Gabisi R.A."/>
            <person name="Ganer J."/>
            <person name="Garbino Pronczuk A."/>
            <person name="Garcia R.M."/>
            <person name="Garner T."/>
            <person name="Garrett T.E."/>
            <person name="Gonzalez D.A."/>
            <person name="Hamid H."/>
            <person name="Hawkins E.S."/>
            <person name="Hirani K."/>
            <person name="Hogues M.E."/>
            <person name="Hollins B."/>
            <person name="Hsiao C.-H."/>
            <person name="Jabil R."/>
            <person name="James M.L."/>
            <person name="Jhangiani S.N."/>
            <person name="Johnson B."/>
            <person name="Johnson Q."/>
            <person name="Joshi V."/>
            <person name="Kalu J.B."/>
            <person name="Kam C."/>
            <person name="Kashfia A."/>
            <person name="Keebler J."/>
            <person name="Kisamo H."/>
            <person name="Kovar C.L."/>
            <person name="Lago L.A."/>
            <person name="Lai C.-Y."/>
            <person name="Laidlaw J."/>
            <person name="Lara F."/>
            <person name="Le T.-K."/>
            <person name="Lee S.L."/>
            <person name="Legall F.H."/>
            <person name="Lemon S.J."/>
            <person name="Lewis L.R."/>
            <person name="Li B."/>
            <person name="Liu Y."/>
            <person name="Liu Y.-S."/>
            <person name="Lopez J."/>
            <person name="Lozado R.J."/>
            <person name="Lu J."/>
            <person name="Madu R.C."/>
            <person name="Maheshwari M."/>
            <person name="Maheshwari R."/>
            <person name="Malloy K."/>
            <person name="Martinez E."/>
            <person name="Mathew T."/>
            <person name="Mercado I.C."/>
            <person name="Mercado C."/>
            <person name="Meyer B."/>
            <person name="Montgomery K."/>
            <person name="Morgan M.B."/>
            <person name="Munidasa M."/>
            <person name="Nazareth L.V."/>
            <person name="Nelson J."/>
            <person name="Ng B.M."/>
            <person name="Nguyen N.B."/>
            <person name="Nguyen P.Q."/>
            <person name="Nguyen T."/>
            <person name="Obregon M."/>
            <person name="Okwuonu G.O."/>
            <person name="Onwere C.G."/>
            <person name="Orozco G."/>
            <person name="Parra A."/>
            <person name="Patel S."/>
            <person name="Patil S."/>
            <person name="Perez A."/>
            <person name="Perez Y."/>
            <person name="Pham C."/>
            <person name="Primus E.L."/>
            <person name="Pu L.-L."/>
            <person name="Puazo M."/>
            <person name="Qin X."/>
            <person name="Quiroz J.B."/>
            <person name="Reese J."/>
            <person name="Richards S."/>
            <person name="Rives C.M."/>
            <person name="Robberts R."/>
            <person name="Ruiz S.J."/>
            <person name="Ruiz M.J."/>
            <person name="Santibanez J."/>
            <person name="Schneider B.W."/>
            <person name="Sisson I."/>
            <person name="Smith M."/>
            <person name="Sodergren E."/>
            <person name="Song X.-Z."/>
            <person name="Song B.B."/>
            <person name="Summersgill H."/>
            <person name="Thelus R."/>
            <person name="Thornton R.D."/>
            <person name="Trejos Z.Y."/>
            <person name="Usmani K."/>
            <person name="Vattathil S."/>
            <person name="Villasana D."/>
            <person name="Walker D.L."/>
            <person name="Wang S."/>
            <person name="Wang K."/>
            <person name="White C.S."/>
            <person name="Williams A.C."/>
            <person name="Williamson J."/>
            <person name="Wilson K."/>
            <person name="Woghiren I.O."/>
            <person name="Woodworth J.R."/>
            <person name="Worley K.C."/>
            <person name="Wright R.A."/>
            <person name="Wu W."/>
            <person name="Young L."/>
            <person name="Zhang L."/>
            <person name="Zhang J."/>
            <person name="Zhu Y."/>
            <person name="Muzny D.M."/>
            <person name="Weinstock G."/>
            <person name="Gibbs R.A."/>
        </authorList>
    </citation>
    <scope>NUCLEOTIDE SEQUENCE [LARGE SCALE GENOMIC DNA]</scope>
    <source>
        <strain evidence="9">LSR1</strain>
    </source>
</reference>
<dbReference type="GO" id="GO:0030170">
    <property type="term" value="F:pyridoxal phosphate binding"/>
    <property type="evidence" value="ECO:0007669"/>
    <property type="project" value="InterPro"/>
</dbReference>
<keyword evidence="9" id="KW-1185">Reference proteome</keyword>
<sequence length="133" mass="15414">MVVLKSGFNSDSLKIHFERIVRSLYSNPPNHGAKTVFQILSNPELYKEWSSSFKAMVVRIIEIRRAFRKALEEEGAPGKWNHITDQKGIQVEYLRYFHHIYMVKSGRINVTGLNFSNISYVAKAINDTLRKNI</sequence>
<proteinExistence type="predicted"/>
<dbReference type="AlphaFoldDB" id="A0A8R2JT02"/>
<dbReference type="PANTHER" id="PTHR11879:SF55">
    <property type="entry name" value="GLUTAMATE OXALOACETATE TRANSAMINASE 1, ISOFORM B"/>
    <property type="match status" value="1"/>
</dbReference>
<dbReference type="PRINTS" id="PR00799">
    <property type="entry name" value="TRANSAMINASE"/>
</dbReference>
<evidence type="ECO:0000256" key="3">
    <source>
        <dbReference type="ARBA" id="ARBA00012753"/>
    </source>
</evidence>
<dbReference type="GeneID" id="115034177"/>
<dbReference type="EnsemblMetazoa" id="XM_029490049.1">
    <property type="protein sequence ID" value="XP_029345909.1"/>
    <property type="gene ID" value="LOC115034177"/>
</dbReference>
<dbReference type="Pfam" id="PF00155">
    <property type="entry name" value="Aminotran_1_2"/>
    <property type="match status" value="1"/>
</dbReference>
<dbReference type="KEGG" id="api:115034177"/>
<evidence type="ECO:0000259" key="7">
    <source>
        <dbReference type="Pfam" id="PF00155"/>
    </source>
</evidence>
<feature type="domain" description="Aminotransferase class I/classII large" evidence="7">
    <location>
        <begin position="13"/>
        <end position="125"/>
    </location>
</feature>
<evidence type="ECO:0000256" key="1">
    <source>
        <dbReference type="ARBA" id="ARBA00001933"/>
    </source>
</evidence>
<dbReference type="InterPro" id="IPR004839">
    <property type="entry name" value="Aminotransferase_I/II_large"/>
</dbReference>
<evidence type="ECO:0000256" key="5">
    <source>
        <dbReference type="ARBA" id="ARBA00022679"/>
    </source>
</evidence>
<dbReference type="GO" id="GO:0004069">
    <property type="term" value="F:L-aspartate:2-oxoglutarate aminotransferase activity"/>
    <property type="evidence" value="ECO:0007669"/>
    <property type="project" value="UniProtKB-EC"/>
</dbReference>
<dbReference type="InterPro" id="IPR000796">
    <property type="entry name" value="Asp_trans"/>
</dbReference>
<dbReference type="GO" id="GO:0005829">
    <property type="term" value="C:cytosol"/>
    <property type="evidence" value="ECO:0007669"/>
    <property type="project" value="TreeGrafter"/>
</dbReference>
<keyword evidence="6" id="KW-0663">Pyridoxal phosphate</keyword>
<dbReference type="RefSeq" id="XP_029345909.1">
    <property type="nucleotide sequence ID" value="XM_029490049.1"/>
</dbReference>
<dbReference type="PANTHER" id="PTHR11879">
    <property type="entry name" value="ASPARTATE AMINOTRANSFERASE"/>
    <property type="match status" value="1"/>
</dbReference>
<keyword evidence="4" id="KW-0032">Aminotransferase</keyword>
<dbReference type="OrthoDB" id="6752799at2759"/>